<accession>A0A093UXT9</accession>
<proteinExistence type="predicted"/>
<feature type="region of interest" description="Disordered" evidence="1">
    <location>
        <begin position="467"/>
        <end position="502"/>
    </location>
</feature>
<reference evidence="2" key="2">
    <citation type="journal article" date="2014" name="PLoS Genet.">
        <title>Signature gene expression reveals novel clues to the molecular mechanisms of dimorphic transition in Penicillium marneffei.</title>
        <authorList>
            <person name="Yang E."/>
            <person name="Wang G."/>
            <person name="Cai J."/>
            <person name="Woo P.C."/>
            <person name="Lau S.K."/>
            <person name="Yuen K.-Y."/>
            <person name="Chow W.-N."/>
            <person name="Lin X."/>
        </authorList>
    </citation>
    <scope>NUCLEOTIDE SEQUENCE</scope>
    <source>
        <strain evidence="2">PM1</strain>
    </source>
</reference>
<dbReference type="EMBL" id="JPOX01000025">
    <property type="protein sequence ID" value="KFX45092.1"/>
    <property type="molecule type" value="Genomic_DNA"/>
</dbReference>
<sequence length="704" mass="77604">MDGSMPPGNHEPDDFPMTDAGNEAGGMFDSMLAEIDTDWGNTHSQDPFMFQTENEQDNYIDPAHFAEALGLPDIYSASLATSGARQEDQIINPFAITSSPIYPTEPVVVSTPSRQQASSSAPLLNSSPLSATLSTPTHRDRGHYGSARRRSAASNNLQTIAPSLGQEAARADPGYTFEPIPEHQQGIVSPGFFNENTPGFLPRGVQLESQNANYDNSFHALGDQGSSSFAAYLDAFEGAVGGYDSQETEPDTTQAEAEMARIRNALQYLTQFPVLPGVTPTYTNDNAALNAPPSYNPYGVQAGSNGSTDPNAFPTYVPAPIVAPTAVPTAAPIAAPVQANANWSTARNTVAGLNIPGDVDPERRAKMLEIASVAHMLLTRQDTKRARKENAKKTQAPAVPASRNQPEYINQPASTNPTSRARGRQASNTVNPTIEQRVAQFWRGRRDRFGNSFLCHGSMIQFEPGAGRWSTSAAQTRSNRYSEKLPEEHPRLSEDTPEQEQPHSELMLVSVIMTENNFDRPVHSGQVVVMSYNLKTHWSKRINVWAWNRYPMARCMDEIAIVITPFHIIFGRVPRTTNDAILQSDWRCIVGLIDRTLRIPVFGAEEKTWAFMYRLVPCTIEDQGKTATSYPEASESGMQLMDQLGSDIVYNKRLRQIPYYIPPVGDFVTRYEFCIRVGHFGKAGQHDRPHVEITDLAGRRVIDD</sequence>
<evidence type="ECO:0000313" key="2">
    <source>
        <dbReference type="EMBL" id="KFX45092.1"/>
    </source>
</evidence>
<dbReference type="AlphaFoldDB" id="A0A093UXT9"/>
<reference key="1">
    <citation type="journal article" date="2014" name="PLoS Genet.">
        <title>Signature Gene Expression Reveals Novel Clues to the Molecular Mechanisms of Dimorphic Transition in Penicillium marneffei.</title>
        <authorList>
            <person name="Yang E."/>
            <person name="Wang G."/>
            <person name="Cai J."/>
            <person name="Woo P.C."/>
            <person name="Lau S.K."/>
            <person name="Yuen K.-Y."/>
            <person name="Chow W.-N."/>
            <person name="Lin X."/>
        </authorList>
    </citation>
    <scope>NUCLEOTIDE SEQUENCE [LARGE SCALE GENOMIC DNA]</scope>
    <source>
        <strain>PM1</strain>
    </source>
</reference>
<feature type="compositionally biased region" description="Low complexity" evidence="1">
    <location>
        <begin position="117"/>
        <end position="136"/>
    </location>
</feature>
<comment type="caution">
    <text evidence="2">The sequence shown here is derived from an EMBL/GenBank/DDBJ whole genome shotgun (WGS) entry which is preliminary data.</text>
</comment>
<name>A0A093UXT9_TALMA</name>
<evidence type="ECO:0000256" key="1">
    <source>
        <dbReference type="SAM" id="MobiDB-lite"/>
    </source>
</evidence>
<feature type="compositionally biased region" description="Basic and acidic residues" evidence="1">
    <location>
        <begin position="480"/>
        <end position="494"/>
    </location>
</feature>
<protein>
    <submittedName>
        <fullName evidence="2">Mating-type protein MAT-1</fullName>
    </submittedName>
</protein>
<organism evidence="2">
    <name type="scientific">Talaromyces marneffei PM1</name>
    <dbReference type="NCBI Taxonomy" id="1077442"/>
    <lineage>
        <taxon>Eukaryota</taxon>
        <taxon>Fungi</taxon>
        <taxon>Dikarya</taxon>
        <taxon>Ascomycota</taxon>
        <taxon>Pezizomycotina</taxon>
        <taxon>Eurotiomycetes</taxon>
        <taxon>Eurotiomycetidae</taxon>
        <taxon>Eurotiales</taxon>
        <taxon>Trichocomaceae</taxon>
        <taxon>Talaromyces</taxon>
        <taxon>Talaromyces sect. Talaromyces</taxon>
    </lineage>
</organism>
<feature type="compositionally biased region" description="Polar residues" evidence="1">
    <location>
        <begin position="402"/>
        <end position="427"/>
    </location>
</feature>
<feature type="compositionally biased region" description="Basic and acidic residues" evidence="1">
    <location>
        <begin position="382"/>
        <end position="392"/>
    </location>
</feature>
<feature type="region of interest" description="Disordered" evidence="1">
    <location>
        <begin position="382"/>
        <end position="427"/>
    </location>
</feature>
<dbReference type="HOGENOM" id="CLU_391898_0_0_1"/>
<feature type="region of interest" description="Disordered" evidence="1">
    <location>
        <begin position="110"/>
        <end position="155"/>
    </location>
</feature>
<gene>
    <name evidence="2" type="ORF">GQ26_0251630</name>
</gene>
<feature type="compositionally biased region" description="Polar residues" evidence="1">
    <location>
        <begin position="469"/>
        <end position="479"/>
    </location>
</feature>
<feature type="region of interest" description="Disordered" evidence="1">
    <location>
        <begin position="1"/>
        <end position="25"/>
    </location>
</feature>